<name>A0A1I7URG0_9PELO</name>
<keyword evidence="3 8" id="KW-0812">Transmembrane</keyword>
<keyword evidence="2 8" id="KW-0349">Heme</keyword>
<dbReference type="Gene3D" id="3.10.120.10">
    <property type="entry name" value="Cytochrome b5-like heme/steroid binding domain"/>
    <property type="match status" value="1"/>
</dbReference>
<evidence type="ECO:0000259" key="9">
    <source>
        <dbReference type="PROSITE" id="PS50255"/>
    </source>
</evidence>
<evidence type="ECO:0000256" key="6">
    <source>
        <dbReference type="ARBA" id="ARBA00023136"/>
    </source>
</evidence>
<dbReference type="SUPFAM" id="SSF55856">
    <property type="entry name" value="Cytochrome b5-like heme/steroid binding domain"/>
    <property type="match status" value="1"/>
</dbReference>
<protein>
    <submittedName>
        <fullName evidence="11">Cytochrome b5 heme-binding domain-containing protein</fullName>
    </submittedName>
</protein>
<accession>A0A1I7URG0</accession>
<dbReference type="FunFam" id="3.10.120.10:FF:000002">
    <property type="entry name" value="Cytochrome b5 type B"/>
    <property type="match status" value="1"/>
</dbReference>
<comment type="similarity">
    <text evidence="7 8">Belongs to the cytochrome b5 family.</text>
</comment>
<evidence type="ECO:0000256" key="5">
    <source>
        <dbReference type="ARBA" id="ARBA00023004"/>
    </source>
</evidence>
<reference evidence="11" key="1">
    <citation type="submission" date="2016-11" db="UniProtKB">
        <authorList>
            <consortium name="WormBaseParasite"/>
        </authorList>
    </citation>
    <scope>IDENTIFICATION</scope>
</reference>
<evidence type="ECO:0000313" key="11">
    <source>
        <dbReference type="WBParaSite" id="Csp11.Scaffold630.g18606.t1"/>
    </source>
</evidence>
<keyword evidence="6 8" id="KW-0472">Membrane</keyword>
<keyword evidence="4 8" id="KW-0479">Metal-binding</keyword>
<dbReference type="GO" id="GO:0046872">
    <property type="term" value="F:metal ion binding"/>
    <property type="evidence" value="ECO:0007669"/>
    <property type="project" value="UniProtKB-UniRule"/>
</dbReference>
<dbReference type="PROSITE" id="PS00191">
    <property type="entry name" value="CYTOCHROME_B5_1"/>
    <property type="match status" value="1"/>
</dbReference>
<evidence type="ECO:0000313" key="10">
    <source>
        <dbReference type="Proteomes" id="UP000095282"/>
    </source>
</evidence>
<evidence type="ECO:0000256" key="7">
    <source>
        <dbReference type="ARBA" id="ARBA00038168"/>
    </source>
</evidence>
<keyword evidence="8" id="KW-1133">Transmembrane helix</keyword>
<dbReference type="STRING" id="1561998.A0A1I7URG0"/>
<dbReference type="InterPro" id="IPR050668">
    <property type="entry name" value="Cytochrome_b5"/>
</dbReference>
<evidence type="ECO:0000256" key="8">
    <source>
        <dbReference type="RuleBase" id="RU362121"/>
    </source>
</evidence>
<dbReference type="AlphaFoldDB" id="A0A1I7URG0"/>
<dbReference type="PROSITE" id="PS50255">
    <property type="entry name" value="CYTOCHROME_B5_2"/>
    <property type="match status" value="1"/>
</dbReference>
<proteinExistence type="inferred from homology"/>
<dbReference type="InterPro" id="IPR001199">
    <property type="entry name" value="Cyt_B5-like_heme/steroid-bd"/>
</dbReference>
<dbReference type="GO" id="GO:0020037">
    <property type="term" value="F:heme binding"/>
    <property type="evidence" value="ECO:0007669"/>
    <property type="project" value="UniProtKB-UniRule"/>
</dbReference>
<organism evidence="10 11">
    <name type="scientific">Caenorhabditis tropicalis</name>
    <dbReference type="NCBI Taxonomy" id="1561998"/>
    <lineage>
        <taxon>Eukaryota</taxon>
        <taxon>Metazoa</taxon>
        <taxon>Ecdysozoa</taxon>
        <taxon>Nematoda</taxon>
        <taxon>Chromadorea</taxon>
        <taxon>Rhabditida</taxon>
        <taxon>Rhabditina</taxon>
        <taxon>Rhabditomorpha</taxon>
        <taxon>Rhabditoidea</taxon>
        <taxon>Rhabditidae</taxon>
        <taxon>Peloderinae</taxon>
        <taxon>Caenorhabditis</taxon>
    </lineage>
</organism>
<comment type="subcellular location">
    <subcellularLocation>
        <location evidence="1">Membrane</location>
    </subcellularLocation>
</comment>
<dbReference type="InterPro" id="IPR036400">
    <property type="entry name" value="Cyt_B5-like_heme/steroid_sf"/>
</dbReference>
<dbReference type="PANTHER" id="PTHR19359:SF41">
    <property type="entry name" value="GEO08203P1"/>
    <property type="match status" value="1"/>
</dbReference>
<dbReference type="InterPro" id="IPR018506">
    <property type="entry name" value="Cyt_B5_heme-BS"/>
</dbReference>
<evidence type="ECO:0000256" key="1">
    <source>
        <dbReference type="ARBA" id="ARBA00004370"/>
    </source>
</evidence>
<evidence type="ECO:0000256" key="3">
    <source>
        <dbReference type="ARBA" id="ARBA00022692"/>
    </source>
</evidence>
<sequence>MSALPIITLEEVAKHNLEDEEQTCWIIISGKVYDVTSFLQEHPGGEEVITQLAGMDSTQEFLDVGHSKDAVEMANEYLIGQLPEDQIPEVAKPVVQVPKGPSAFQSFLASPTLANILIPTGMGIGIYIVYKLISRPQRV</sequence>
<dbReference type="eggNOG" id="KOG0537">
    <property type="taxonomic scope" value="Eukaryota"/>
</dbReference>
<dbReference type="Pfam" id="PF00173">
    <property type="entry name" value="Cyt-b5"/>
    <property type="match status" value="1"/>
</dbReference>
<feature type="domain" description="Cytochrome b5 heme-binding" evidence="9">
    <location>
        <begin position="4"/>
        <end position="83"/>
    </location>
</feature>
<dbReference type="GO" id="GO:0016020">
    <property type="term" value="C:membrane"/>
    <property type="evidence" value="ECO:0007669"/>
    <property type="project" value="UniProtKB-SubCell"/>
</dbReference>
<dbReference type="PANTHER" id="PTHR19359">
    <property type="entry name" value="CYTOCHROME B5"/>
    <property type="match status" value="1"/>
</dbReference>
<evidence type="ECO:0000256" key="4">
    <source>
        <dbReference type="ARBA" id="ARBA00022723"/>
    </source>
</evidence>
<keyword evidence="10" id="KW-1185">Reference proteome</keyword>
<dbReference type="Proteomes" id="UP000095282">
    <property type="component" value="Unplaced"/>
</dbReference>
<evidence type="ECO:0000256" key="2">
    <source>
        <dbReference type="ARBA" id="ARBA00022617"/>
    </source>
</evidence>
<keyword evidence="5 8" id="KW-0408">Iron</keyword>
<dbReference type="WBParaSite" id="Csp11.Scaffold630.g18606.t1">
    <property type="protein sequence ID" value="Csp11.Scaffold630.g18606.t1"/>
    <property type="gene ID" value="Csp11.Scaffold630.g18606"/>
</dbReference>
<dbReference type="SMART" id="SM01117">
    <property type="entry name" value="Cyt-b5"/>
    <property type="match status" value="1"/>
</dbReference>
<dbReference type="PRINTS" id="PR00363">
    <property type="entry name" value="CYTOCHROMEB5"/>
</dbReference>
<feature type="transmembrane region" description="Helical" evidence="8">
    <location>
        <begin position="107"/>
        <end position="130"/>
    </location>
</feature>